<dbReference type="VEuPathDB" id="FungiDB:PSHT_06995"/>
<proteinExistence type="predicted"/>
<organism evidence="2 3">
    <name type="scientific">Puccinia striiformis</name>
    <dbReference type="NCBI Taxonomy" id="27350"/>
    <lineage>
        <taxon>Eukaryota</taxon>
        <taxon>Fungi</taxon>
        <taxon>Dikarya</taxon>
        <taxon>Basidiomycota</taxon>
        <taxon>Pucciniomycotina</taxon>
        <taxon>Pucciniomycetes</taxon>
        <taxon>Pucciniales</taxon>
        <taxon>Pucciniaceae</taxon>
        <taxon>Puccinia</taxon>
    </lineage>
</organism>
<feature type="region of interest" description="Disordered" evidence="1">
    <location>
        <begin position="63"/>
        <end position="137"/>
    </location>
</feature>
<name>A0A2S4VTW8_9BASI</name>
<comment type="caution">
    <text evidence="2">The sequence shown here is derived from an EMBL/GenBank/DDBJ whole genome shotgun (WGS) entry which is preliminary data.</text>
</comment>
<feature type="compositionally biased region" description="Polar residues" evidence="1">
    <location>
        <begin position="528"/>
        <end position="540"/>
    </location>
</feature>
<feature type="compositionally biased region" description="Polar residues" evidence="1">
    <location>
        <begin position="627"/>
        <end position="647"/>
    </location>
</feature>
<feature type="compositionally biased region" description="Basic residues" evidence="1">
    <location>
        <begin position="515"/>
        <end position="524"/>
    </location>
</feature>
<gene>
    <name evidence="2" type="ORF">PSTT_04137</name>
</gene>
<dbReference type="AlphaFoldDB" id="A0A2S4VTW8"/>
<evidence type="ECO:0000313" key="2">
    <source>
        <dbReference type="EMBL" id="POW12928.1"/>
    </source>
</evidence>
<keyword evidence="3" id="KW-1185">Reference proteome</keyword>
<dbReference type="VEuPathDB" id="FungiDB:PSTT_04137"/>
<dbReference type="EMBL" id="PKSL01000028">
    <property type="protein sequence ID" value="POW12928.1"/>
    <property type="molecule type" value="Genomic_DNA"/>
</dbReference>
<sequence length="659" mass="72798">VHLGLPTSDITLIDLIATLVNFPDIIAWERHIAISPTWSEYATSPPASPGEELWRSTIQRNQNDIGSTIDPDTTTDPDTTFPNHPSSATDSIINTAQNSHSTATHNSIPTVTDDSDGLHAAMSASPGGVDKPSHKYSDSEMEQYATMKLTSLCAAGNTLAISRRMTQEMKEELDDLYYDQQSDIVRLAIRHRAPPHLFFAHLGMTRRIRGDTSWNNFQHEDPEALKLRAELGKEEGGAQVSLAWASKSKEEKARYRDRDYLQTLRQGSSNDGTPNASDPADDLNANLLYEKEKAADRQKGVVQVSKVSLKKTSAMVTNWVKKVQQDLDSMAFNNQVEGFFVVASRHPKSTIFRKGGSTFGNGFMDMVSETADTDFAAEFHTWVAAQAIQLSKGCTAWLPRKTRIKPSGDARDEFNVGTRGQNITAIREKLKKMISTASGKKVNCGWPGENTETRLRQLKLSLTIDDNEWSVVPKDIMKVLDHLKDGVNRAVLACLGLNKIHLTYHADWDDIPSTRKKSIKRKKPKDTSASTQEEPGNQELSRGDSGGQNGGNTNDMEEQRGPDGTGAGERMAASTRQKSVNANNEEEVQSEDVGDDRPTKRARVVVAKRKHSRKDTPATNRKRPAKQISSTRQTPTGGENGQSTEVSADTLDPMLNFLR</sequence>
<feature type="compositionally biased region" description="Basic residues" evidence="1">
    <location>
        <begin position="600"/>
        <end position="613"/>
    </location>
</feature>
<reference evidence="2" key="1">
    <citation type="submission" date="2017-12" db="EMBL/GenBank/DDBJ databases">
        <title>Gene loss provides genomic basis for host adaptation in cereal stripe rust fungi.</title>
        <authorList>
            <person name="Xia C."/>
        </authorList>
    </citation>
    <scope>NUCLEOTIDE SEQUENCE [LARGE SCALE GENOMIC DNA]</scope>
    <source>
        <strain evidence="2">93-210</strain>
    </source>
</reference>
<feature type="compositionally biased region" description="Low complexity" evidence="1">
    <location>
        <begin position="70"/>
        <end position="80"/>
    </location>
</feature>
<feature type="compositionally biased region" description="Acidic residues" evidence="1">
    <location>
        <begin position="584"/>
        <end position="594"/>
    </location>
</feature>
<feature type="region of interest" description="Disordered" evidence="1">
    <location>
        <begin position="515"/>
        <end position="659"/>
    </location>
</feature>
<feature type="non-terminal residue" evidence="2">
    <location>
        <position position="1"/>
    </location>
</feature>
<protein>
    <submittedName>
        <fullName evidence="2">Uncharacterized protein</fullName>
    </submittedName>
</protein>
<feature type="compositionally biased region" description="Polar residues" evidence="1">
    <location>
        <begin position="574"/>
        <end position="583"/>
    </location>
</feature>
<evidence type="ECO:0000256" key="1">
    <source>
        <dbReference type="SAM" id="MobiDB-lite"/>
    </source>
</evidence>
<dbReference type="Proteomes" id="UP000239156">
    <property type="component" value="Unassembled WGS sequence"/>
</dbReference>
<feature type="compositionally biased region" description="Polar residues" evidence="1">
    <location>
        <begin position="81"/>
        <end position="112"/>
    </location>
</feature>
<accession>A0A2S4VTW8</accession>
<evidence type="ECO:0000313" key="3">
    <source>
        <dbReference type="Proteomes" id="UP000239156"/>
    </source>
</evidence>